<feature type="region of interest" description="Disordered" evidence="13">
    <location>
        <begin position="491"/>
        <end position="539"/>
    </location>
</feature>
<dbReference type="Gene3D" id="3.40.50.620">
    <property type="entry name" value="HUPs"/>
    <property type="match status" value="1"/>
</dbReference>
<dbReference type="InterPro" id="IPR052219">
    <property type="entry name" value="Photolyase_Class-2"/>
</dbReference>
<dbReference type="EMBL" id="MN125968">
    <property type="protein sequence ID" value="QDO16435.1"/>
    <property type="molecule type" value="mRNA"/>
</dbReference>
<evidence type="ECO:0000256" key="10">
    <source>
        <dbReference type="ARBA" id="ARBA00023239"/>
    </source>
</evidence>
<reference evidence="15" key="1">
    <citation type="journal article" date="2019" name="Microorganisms">
        <title>DNA Damage Response Pathways in Dinoflagellates.</title>
        <authorList>
            <person name="Li C."/>
            <person name="Wong J."/>
        </authorList>
    </citation>
    <scope>NUCLEOTIDE SEQUENCE</scope>
</reference>
<dbReference type="PANTHER" id="PTHR10211">
    <property type="entry name" value="DEOXYRIBODIPYRIMIDINE PHOTOLYASE"/>
    <property type="match status" value="1"/>
</dbReference>
<dbReference type="InterPro" id="IPR014729">
    <property type="entry name" value="Rossmann-like_a/b/a_fold"/>
</dbReference>
<dbReference type="SUPFAM" id="SSF48173">
    <property type="entry name" value="Cryptochrome/photolyase FAD-binding domain"/>
    <property type="match status" value="1"/>
</dbReference>
<evidence type="ECO:0000256" key="9">
    <source>
        <dbReference type="ARBA" id="ARBA00023204"/>
    </source>
</evidence>
<evidence type="ECO:0000256" key="13">
    <source>
        <dbReference type="SAM" id="MobiDB-lite"/>
    </source>
</evidence>
<feature type="domain" description="Photolyase/cryptochrome alpha/beta" evidence="14">
    <location>
        <begin position="50"/>
        <end position="177"/>
    </location>
</feature>
<comment type="catalytic activity">
    <reaction evidence="12">
        <text>cyclobutadipyrimidine (in DNA) = 2 pyrimidine residues (in DNA).</text>
        <dbReference type="EC" id="4.1.99.3"/>
    </reaction>
</comment>
<comment type="cofactor">
    <cofactor evidence="1">
        <name>FAD</name>
        <dbReference type="ChEBI" id="CHEBI:57692"/>
    </cofactor>
</comment>
<protein>
    <recommendedName>
        <fullName evidence="4">Deoxyribodipyrimidine photo-lyase</fullName>
        <ecNumber evidence="3">4.1.99.3</ecNumber>
    </recommendedName>
    <alternativeName>
        <fullName evidence="11">DNA photolyase</fullName>
    </alternativeName>
</protein>
<dbReference type="GO" id="GO:0003677">
    <property type="term" value="F:DNA binding"/>
    <property type="evidence" value="ECO:0007669"/>
    <property type="project" value="UniProtKB-KW"/>
</dbReference>
<dbReference type="Pfam" id="PF00875">
    <property type="entry name" value="DNA_photolyase"/>
    <property type="match status" value="1"/>
</dbReference>
<dbReference type="EC" id="4.1.99.3" evidence="3"/>
<evidence type="ECO:0000256" key="11">
    <source>
        <dbReference type="ARBA" id="ARBA00031671"/>
    </source>
</evidence>
<accession>A0A516AGI9</accession>
<dbReference type="AlphaFoldDB" id="A0A516AGI9"/>
<name>A0A516AGI9_CRYCO</name>
<dbReference type="PROSITE" id="PS51645">
    <property type="entry name" value="PHR_CRY_ALPHA_BETA"/>
    <property type="match status" value="1"/>
</dbReference>
<sequence length="539" mass="60927">MPPKAGSKQTILNVEAKKGVTAKLKVGPATSKVEEERIRSLNDKQDGDGAYVLYWVQASVRAEWNHALQYAKQEANRLQLPLLCCFGVTTYPEANLRHYQFMLEGVADLQAQLKKQKIRLIVKQQPPYKLAAELGKRAAVVVTDMGYLNIQRKWRQDLAKALKVRLMQVESCAVVPVEVASNKREFAARTIRPKILKELPKYLHKLTAVSVKKSSLSIKVKVKGDADLTKKGAIDKFLKSLKGLDRSVPAAPTFKGGAVAAQKQLKEFVKKRLSHYGEERNEPTKKYCSDLSPYYHFGQLSPLDAAVAVMESPGPKTGKEGFVEESVVRRELSLNLTHFEPKYDQFSCLPDWAKKTLKQHAKDKHTHKYSLQQLEKGETDDDVWNAAQDEMVLTGKMANYLRMYWGKKVLEWAPTHETAFKWLIYLNNKYELDGRDSNSFAGILWCFGNHDRPWQKNPRFGMVRYMGYNGIRSKFDMKAYVAMVDEMRTKYGKKSSKQANKASKAKGSQSTSSTSRKRPAAAQSGGPKKRPATAKTSKK</sequence>
<dbReference type="GO" id="GO:0000719">
    <property type="term" value="P:photoreactive repair"/>
    <property type="evidence" value="ECO:0007669"/>
    <property type="project" value="TreeGrafter"/>
</dbReference>
<keyword evidence="10 15" id="KW-0456">Lyase</keyword>
<evidence type="ECO:0000259" key="14">
    <source>
        <dbReference type="PROSITE" id="PS51645"/>
    </source>
</evidence>
<evidence type="ECO:0000256" key="8">
    <source>
        <dbReference type="ARBA" id="ARBA00023125"/>
    </source>
</evidence>
<keyword evidence="5" id="KW-0285">Flavoprotein</keyword>
<dbReference type="Gene3D" id="1.25.40.80">
    <property type="match status" value="1"/>
</dbReference>
<dbReference type="GO" id="GO:0003904">
    <property type="term" value="F:deoxyribodipyrimidine photo-lyase activity"/>
    <property type="evidence" value="ECO:0007669"/>
    <property type="project" value="UniProtKB-EC"/>
</dbReference>
<dbReference type="PANTHER" id="PTHR10211:SF0">
    <property type="entry name" value="DEOXYRIBODIPYRIMIDINE PHOTO-LYASE"/>
    <property type="match status" value="1"/>
</dbReference>
<feature type="compositionally biased region" description="Basic residues" evidence="13">
    <location>
        <begin position="527"/>
        <end position="539"/>
    </location>
</feature>
<keyword evidence="9" id="KW-0234">DNA repair</keyword>
<keyword evidence="8" id="KW-0238">DNA-binding</keyword>
<keyword evidence="6" id="KW-0227">DNA damage</keyword>
<dbReference type="FunFam" id="1.10.579.10:FF:000002">
    <property type="entry name" value="Deoxyribodipyrimidine photolyase"/>
    <property type="match status" value="1"/>
</dbReference>
<dbReference type="Gene3D" id="1.10.579.10">
    <property type="entry name" value="DNA Cyclobutane Dipyrimidine Photolyase, subunit A, domain 3"/>
    <property type="match status" value="1"/>
</dbReference>
<evidence type="ECO:0000256" key="6">
    <source>
        <dbReference type="ARBA" id="ARBA00022763"/>
    </source>
</evidence>
<evidence type="ECO:0000256" key="12">
    <source>
        <dbReference type="ARBA" id="ARBA00033999"/>
    </source>
</evidence>
<evidence type="ECO:0000256" key="2">
    <source>
        <dbReference type="ARBA" id="ARBA00006409"/>
    </source>
</evidence>
<dbReference type="InterPro" id="IPR006050">
    <property type="entry name" value="DNA_photolyase_N"/>
</dbReference>
<dbReference type="InterPro" id="IPR036134">
    <property type="entry name" value="Crypto/Photolyase_FAD-like_sf"/>
</dbReference>
<evidence type="ECO:0000256" key="4">
    <source>
        <dbReference type="ARBA" id="ARBA00014046"/>
    </source>
</evidence>
<proteinExistence type="evidence at transcript level"/>
<feature type="compositionally biased region" description="Low complexity" evidence="13">
    <location>
        <begin position="497"/>
        <end position="510"/>
    </location>
</feature>
<evidence type="ECO:0000256" key="7">
    <source>
        <dbReference type="ARBA" id="ARBA00022827"/>
    </source>
</evidence>
<organism evidence="15">
    <name type="scientific">Crypthecodinium cohnii</name>
    <name type="common">Dinoflagellate</name>
    <name type="synonym">Glenodinium cohnii</name>
    <dbReference type="NCBI Taxonomy" id="2866"/>
    <lineage>
        <taxon>Eukaryota</taxon>
        <taxon>Sar</taxon>
        <taxon>Alveolata</taxon>
        <taxon>Dinophyceae</taxon>
        <taxon>Gonyaulacales</taxon>
        <taxon>Crypthecodiniaceae</taxon>
        <taxon>Crypthecodinium</taxon>
    </lineage>
</organism>
<evidence type="ECO:0000256" key="1">
    <source>
        <dbReference type="ARBA" id="ARBA00001974"/>
    </source>
</evidence>
<dbReference type="SUPFAM" id="SSF52425">
    <property type="entry name" value="Cryptochrome/photolyase, N-terminal domain"/>
    <property type="match status" value="1"/>
</dbReference>
<evidence type="ECO:0000256" key="5">
    <source>
        <dbReference type="ARBA" id="ARBA00022630"/>
    </source>
</evidence>
<keyword evidence="7" id="KW-0274">FAD</keyword>
<dbReference type="InterPro" id="IPR036155">
    <property type="entry name" value="Crypto/Photolyase_N_sf"/>
</dbReference>
<comment type="similarity">
    <text evidence="2">Belongs to the DNA photolyase class-2 family.</text>
</comment>
<evidence type="ECO:0000256" key="3">
    <source>
        <dbReference type="ARBA" id="ARBA00013149"/>
    </source>
</evidence>
<evidence type="ECO:0000313" key="15">
    <source>
        <dbReference type="EMBL" id="QDO16435.1"/>
    </source>
</evidence>